<name>A0A9W7L8V7_9STRA</name>
<gene>
    <name evidence="3" type="ORF">TrCOL_g8000</name>
</gene>
<dbReference type="PANTHER" id="PTHR15904:SF17">
    <property type="entry name" value="RHO-GAP DOMAIN-CONTAINING PROTEIN"/>
    <property type="match status" value="1"/>
</dbReference>
<dbReference type="PROSITE" id="PS50096">
    <property type="entry name" value="IQ"/>
    <property type="match status" value="1"/>
</dbReference>
<dbReference type="Gene3D" id="1.10.10.1460">
    <property type="match status" value="1"/>
</dbReference>
<accession>A0A9W7L8V7</accession>
<evidence type="ECO:0000256" key="1">
    <source>
        <dbReference type="SAM" id="MobiDB-lite"/>
    </source>
</evidence>
<dbReference type="Proteomes" id="UP001165065">
    <property type="component" value="Unassembled WGS sequence"/>
</dbReference>
<dbReference type="InterPro" id="IPR059029">
    <property type="entry name" value="FAM13A_dom"/>
</dbReference>
<dbReference type="OrthoDB" id="205227at2759"/>
<feature type="compositionally biased region" description="Basic and acidic residues" evidence="1">
    <location>
        <begin position="564"/>
        <end position="576"/>
    </location>
</feature>
<protein>
    <recommendedName>
        <fullName evidence="2">FAM13A-like domain-containing protein</fullName>
    </recommendedName>
</protein>
<dbReference type="Pfam" id="PF26116">
    <property type="entry name" value="FAM13A"/>
    <property type="match status" value="3"/>
</dbReference>
<evidence type="ECO:0000313" key="4">
    <source>
        <dbReference type="Proteomes" id="UP001165065"/>
    </source>
</evidence>
<evidence type="ECO:0000259" key="2">
    <source>
        <dbReference type="Pfam" id="PF26116"/>
    </source>
</evidence>
<feature type="domain" description="FAM13A-like" evidence="2">
    <location>
        <begin position="585"/>
        <end position="634"/>
    </location>
</feature>
<feature type="region of interest" description="Disordered" evidence="1">
    <location>
        <begin position="241"/>
        <end position="313"/>
    </location>
</feature>
<feature type="region of interest" description="Disordered" evidence="1">
    <location>
        <begin position="636"/>
        <end position="668"/>
    </location>
</feature>
<dbReference type="PANTHER" id="PTHR15904">
    <property type="entry name" value="FAM13"/>
    <property type="match status" value="1"/>
</dbReference>
<dbReference type="AlphaFoldDB" id="A0A9W7L8V7"/>
<feature type="domain" description="FAM13A-like" evidence="2">
    <location>
        <begin position="434"/>
        <end position="479"/>
    </location>
</feature>
<reference evidence="4" key="1">
    <citation type="journal article" date="2023" name="Commun. Biol.">
        <title>Genome analysis of Parmales, the sister group of diatoms, reveals the evolutionary specialization of diatoms from phago-mixotrophs to photoautotrophs.</title>
        <authorList>
            <person name="Ban H."/>
            <person name="Sato S."/>
            <person name="Yoshikawa S."/>
            <person name="Yamada K."/>
            <person name="Nakamura Y."/>
            <person name="Ichinomiya M."/>
            <person name="Sato N."/>
            <person name="Blanc-Mathieu R."/>
            <person name="Endo H."/>
            <person name="Kuwata A."/>
            <person name="Ogata H."/>
        </authorList>
    </citation>
    <scope>NUCLEOTIDE SEQUENCE [LARGE SCALE GENOMIC DNA]</scope>
</reference>
<dbReference type="InterPro" id="IPR039102">
    <property type="entry name" value="FAM13"/>
</dbReference>
<feature type="compositionally biased region" description="Polar residues" evidence="1">
    <location>
        <begin position="291"/>
        <end position="301"/>
    </location>
</feature>
<feature type="compositionally biased region" description="Low complexity" evidence="1">
    <location>
        <begin position="257"/>
        <end position="283"/>
    </location>
</feature>
<proteinExistence type="predicted"/>
<keyword evidence="4" id="KW-1185">Reference proteome</keyword>
<feature type="compositionally biased region" description="Basic and acidic residues" evidence="1">
    <location>
        <begin position="241"/>
        <end position="252"/>
    </location>
</feature>
<sequence length="728" mass="79608">MVVIDNSDASPVAAWVISQVKSLDNLSSSLSGEEDDGMDAMTDGSTQLPFGRRHIAFFDEGASDSYRKQARRIVKELITANEQGQAMQELRDLTPLFGAETCLASSLILESLTAVKKESLRGMGGAYDMLVTAGSLLLQEAVTPITAVKAVEKAVISNVNIKGAETILHLSEIREMCGSLRYKFRFVERVAPALIRPPNAALWCVRHQCDMRAIVLVAEIMLDNAKVFFRDGWVERAKAMKESEAANEREKEEEGETTTATSPSPQSVSSSSPIPTINTSSVTDPNPPTYPHSQFVSNPGSPRSPPHDQHHQFTKGELSAVDSLIMGSIDSILSGTPPPLPLSANGGVSNAVSLSPRIPPPTSSSSPIKGPQQTSAGTPPRSPIDMSSPPSSPRTNMVEEGSPNWTNTQNAISAKTKAPKYTSFGRRRMITACRALRSQLNSFEEQFAAVHGHTPKGNEERKPFASTYATYREWKKGLRNDAGVRVQALVRGWVVRRRRSKEMAMGPAVEAEEEEKATSKQWGESNRGGRMAHEEKENGGVAATSGKGRLKAVDANSGNWDGNSRVEKPTDGHTEEELGGMSTAALAEKKRALKIQLKSYDMNFMRDNGRMPVKAEKEPIRHLYEEYNRVKDMLVSSSASSGGGEVPETSRQGHGGEEGNERTSLGSGNHLHKLKVEKASLHQKLRAYEKEFVRNEGRQVSSFQDIKPVAGLYRRYKEIKKLIIKGDE</sequence>
<dbReference type="EMBL" id="BRYA01000091">
    <property type="protein sequence ID" value="GMI38782.1"/>
    <property type="molecule type" value="Genomic_DNA"/>
</dbReference>
<feature type="domain" description="FAM13A-like" evidence="2">
    <location>
        <begin position="669"/>
        <end position="723"/>
    </location>
</feature>
<evidence type="ECO:0000313" key="3">
    <source>
        <dbReference type="EMBL" id="GMI38782.1"/>
    </source>
</evidence>
<comment type="caution">
    <text evidence="3">The sequence shown here is derived from an EMBL/GenBank/DDBJ whole genome shotgun (WGS) entry which is preliminary data.</text>
</comment>
<feature type="region of interest" description="Disordered" evidence="1">
    <location>
        <begin position="505"/>
        <end position="578"/>
    </location>
</feature>
<feature type="compositionally biased region" description="Polar residues" evidence="1">
    <location>
        <begin position="403"/>
        <end position="413"/>
    </location>
</feature>
<feature type="region of interest" description="Disordered" evidence="1">
    <location>
        <begin position="347"/>
        <end position="417"/>
    </location>
</feature>
<organism evidence="3 4">
    <name type="scientific">Triparma columacea</name>
    <dbReference type="NCBI Taxonomy" id="722753"/>
    <lineage>
        <taxon>Eukaryota</taxon>
        <taxon>Sar</taxon>
        <taxon>Stramenopiles</taxon>
        <taxon>Ochrophyta</taxon>
        <taxon>Bolidophyceae</taxon>
        <taxon>Parmales</taxon>
        <taxon>Triparmaceae</taxon>
        <taxon>Triparma</taxon>
    </lineage>
</organism>